<keyword evidence="3" id="KW-0547">Nucleotide-binding</keyword>
<dbReference type="PROSITE" id="PS50893">
    <property type="entry name" value="ABC_TRANSPORTER_2"/>
    <property type="match status" value="1"/>
</dbReference>
<evidence type="ECO:0000256" key="1">
    <source>
        <dbReference type="ARBA" id="ARBA00005417"/>
    </source>
</evidence>
<evidence type="ECO:0000256" key="2">
    <source>
        <dbReference type="ARBA" id="ARBA00022448"/>
    </source>
</evidence>
<dbReference type="EMBL" id="JAATEM010000001">
    <property type="protein sequence ID" value="NJP48692.1"/>
    <property type="molecule type" value="Genomic_DNA"/>
</dbReference>
<accession>A0ABX1A0Q1</accession>
<keyword evidence="2" id="KW-0813">Transport</keyword>
<dbReference type="RefSeq" id="WP_167990172.1">
    <property type="nucleotide sequence ID" value="NZ_JAATEM010000001.1"/>
</dbReference>
<name>A0ABX1A0Q1_9ACTN</name>
<dbReference type="InterPro" id="IPR027417">
    <property type="entry name" value="P-loop_NTPase"/>
</dbReference>
<comment type="similarity">
    <text evidence="1">Belongs to the ABC transporter superfamily.</text>
</comment>
<dbReference type="PROSITE" id="PS00211">
    <property type="entry name" value="ABC_TRANSPORTER_1"/>
    <property type="match status" value="1"/>
</dbReference>
<dbReference type="PANTHER" id="PTHR43335:SF4">
    <property type="entry name" value="ABC TRANSPORTER, ATP-BINDING PROTEIN"/>
    <property type="match status" value="1"/>
</dbReference>
<sequence>MIEARELTKRYGGRTAVDGLTFTVRPGAVTGFLGPNGAGKSTTMRLALGLVRPTAGSVTVAGRRYSELAAPLREAGALLDARAVHGGHTVRRHLLGLARSHGIPARRVDEVLGAVGLESVADRRARGLSLGMAQRLGIAAALIGDPGVLILDEPVNGLDTEGIRWIRALLKSLAAEGRTVFLASHLMSELELTADRIIVIGRGRLLADTDMRTFIESNSPHATLLRTPAEESGRMRALLEARGAAVRPDAHGRWRVTGPTTTDIGELAREHRIAVHELTPCRSSLEEIYTALTGAAVEYRSTRSADANAEEELSCMPS</sequence>
<keyword evidence="7" id="KW-1185">Reference proteome</keyword>
<dbReference type="InterPro" id="IPR003439">
    <property type="entry name" value="ABC_transporter-like_ATP-bd"/>
</dbReference>
<feature type="domain" description="ABC transporter" evidence="5">
    <location>
        <begin position="2"/>
        <end position="227"/>
    </location>
</feature>
<dbReference type="Proteomes" id="UP000730591">
    <property type="component" value="Unassembled WGS sequence"/>
</dbReference>
<protein>
    <submittedName>
        <fullName evidence="6">ATP-binding cassette domain-containing protein</fullName>
    </submittedName>
</protein>
<proteinExistence type="inferred from homology"/>
<dbReference type="Gene3D" id="3.40.50.300">
    <property type="entry name" value="P-loop containing nucleotide triphosphate hydrolases"/>
    <property type="match status" value="1"/>
</dbReference>
<dbReference type="Pfam" id="PF00005">
    <property type="entry name" value="ABC_tran"/>
    <property type="match status" value="1"/>
</dbReference>
<dbReference type="SUPFAM" id="SSF52540">
    <property type="entry name" value="P-loop containing nucleoside triphosphate hydrolases"/>
    <property type="match status" value="1"/>
</dbReference>
<gene>
    <name evidence="6" type="ORF">HCJ93_01035</name>
</gene>
<reference evidence="6 7" key="1">
    <citation type="submission" date="2020-03" db="EMBL/GenBank/DDBJ databases">
        <title>WGS of actinomycetes isolated from Thailand.</title>
        <authorList>
            <person name="Thawai C."/>
        </authorList>
    </citation>
    <scope>NUCLEOTIDE SEQUENCE [LARGE SCALE GENOMIC DNA]</scope>
    <source>
        <strain evidence="6 7">SBST2-5</strain>
    </source>
</reference>
<dbReference type="InterPro" id="IPR003593">
    <property type="entry name" value="AAA+_ATPase"/>
</dbReference>
<evidence type="ECO:0000313" key="7">
    <source>
        <dbReference type="Proteomes" id="UP000730591"/>
    </source>
</evidence>
<dbReference type="GO" id="GO:0005524">
    <property type="term" value="F:ATP binding"/>
    <property type="evidence" value="ECO:0007669"/>
    <property type="project" value="UniProtKB-KW"/>
</dbReference>
<evidence type="ECO:0000256" key="4">
    <source>
        <dbReference type="ARBA" id="ARBA00022840"/>
    </source>
</evidence>
<dbReference type="PANTHER" id="PTHR43335">
    <property type="entry name" value="ABC TRANSPORTER, ATP-BINDING PROTEIN"/>
    <property type="match status" value="1"/>
</dbReference>
<keyword evidence="4 6" id="KW-0067">ATP-binding</keyword>
<comment type="caution">
    <text evidence="6">The sequence shown here is derived from an EMBL/GenBank/DDBJ whole genome shotgun (WGS) entry which is preliminary data.</text>
</comment>
<evidence type="ECO:0000259" key="5">
    <source>
        <dbReference type="PROSITE" id="PS50893"/>
    </source>
</evidence>
<evidence type="ECO:0000313" key="6">
    <source>
        <dbReference type="EMBL" id="NJP48692.1"/>
    </source>
</evidence>
<organism evidence="6 7">
    <name type="scientific">Streptomyces composti</name>
    <dbReference type="NCBI Taxonomy" id="2720025"/>
    <lineage>
        <taxon>Bacteria</taxon>
        <taxon>Bacillati</taxon>
        <taxon>Actinomycetota</taxon>
        <taxon>Actinomycetes</taxon>
        <taxon>Kitasatosporales</taxon>
        <taxon>Streptomycetaceae</taxon>
        <taxon>Streptomyces</taxon>
    </lineage>
</organism>
<dbReference type="InterPro" id="IPR017871">
    <property type="entry name" value="ABC_transporter-like_CS"/>
</dbReference>
<dbReference type="SMART" id="SM00382">
    <property type="entry name" value="AAA"/>
    <property type="match status" value="1"/>
</dbReference>
<evidence type="ECO:0000256" key="3">
    <source>
        <dbReference type="ARBA" id="ARBA00022741"/>
    </source>
</evidence>